<gene>
    <name evidence="11" type="ORF">SteCoe_23011</name>
</gene>
<evidence type="ECO:0000313" key="11">
    <source>
        <dbReference type="EMBL" id="OMJ77410.1"/>
    </source>
</evidence>
<dbReference type="GO" id="GO:0036064">
    <property type="term" value="C:ciliary basal body"/>
    <property type="evidence" value="ECO:0007669"/>
    <property type="project" value="TreeGrafter"/>
</dbReference>
<organism evidence="11 12">
    <name type="scientific">Stentor coeruleus</name>
    <dbReference type="NCBI Taxonomy" id="5963"/>
    <lineage>
        <taxon>Eukaryota</taxon>
        <taxon>Sar</taxon>
        <taxon>Alveolata</taxon>
        <taxon>Ciliophora</taxon>
        <taxon>Postciliodesmatophora</taxon>
        <taxon>Heterotrichea</taxon>
        <taxon>Heterotrichida</taxon>
        <taxon>Stentoridae</taxon>
        <taxon>Stentor</taxon>
    </lineage>
</organism>
<dbReference type="GO" id="GO:0000922">
    <property type="term" value="C:spindle pole"/>
    <property type="evidence" value="ECO:0007669"/>
    <property type="project" value="TreeGrafter"/>
</dbReference>
<dbReference type="Pfam" id="PF14933">
    <property type="entry name" value="CEP19"/>
    <property type="match status" value="1"/>
</dbReference>
<keyword evidence="6" id="KW-0963">Cytoplasm</keyword>
<dbReference type="Proteomes" id="UP000187209">
    <property type="component" value="Unassembled WGS sequence"/>
</dbReference>
<dbReference type="GO" id="GO:0097712">
    <property type="term" value="P:vesicle targeting, trans-Golgi to periciliary membrane compartment"/>
    <property type="evidence" value="ECO:0007669"/>
    <property type="project" value="TreeGrafter"/>
</dbReference>
<keyword evidence="10" id="KW-0966">Cell projection</keyword>
<evidence type="ECO:0000313" key="12">
    <source>
        <dbReference type="Proteomes" id="UP000187209"/>
    </source>
</evidence>
<dbReference type="GO" id="GO:0005814">
    <property type="term" value="C:centriole"/>
    <property type="evidence" value="ECO:0007669"/>
    <property type="project" value="UniProtKB-SubCell"/>
</dbReference>
<evidence type="ECO:0000256" key="7">
    <source>
        <dbReference type="ARBA" id="ARBA00022794"/>
    </source>
</evidence>
<comment type="caution">
    <text evidence="11">The sequence shown here is derived from an EMBL/GenBank/DDBJ whole genome shotgun (WGS) entry which is preliminary data.</text>
</comment>
<keyword evidence="9" id="KW-0206">Cytoskeleton</keyword>
<dbReference type="GO" id="GO:0034454">
    <property type="term" value="P:microtubule anchoring at centrosome"/>
    <property type="evidence" value="ECO:0007669"/>
    <property type="project" value="TreeGrafter"/>
</dbReference>
<evidence type="ECO:0000256" key="2">
    <source>
        <dbReference type="ARBA" id="ARBA00004120"/>
    </source>
</evidence>
<reference evidence="11 12" key="1">
    <citation type="submission" date="2016-11" db="EMBL/GenBank/DDBJ databases">
        <title>The macronuclear genome of Stentor coeruleus: a giant cell with tiny introns.</title>
        <authorList>
            <person name="Slabodnick M."/>
            <person name="Ruby J.G."/>
            <person name="Reiff S.B."/>
            <person name="Swart E.C."/>
            <person name="Gosai S."/>
            <person name="Prabakaran S."/>
            <person name="Witkowska E."/>
            <person name="Larue G.E."/>
            <person name="Fisher S."/>
            <person name="Freeman R.M."/>
            <person name="Gunawardena J."/>
            <person name="Chu W."/>
            <person name="Stover N.A."/>
            <person name="Gregory B.D."/>
            <person name="Nowacki M."/>
            <person name="Derisi J."/>
            <person name="Roy S.W."/>
            <person name="Marshall W.F."/>
            <person name="Sood P."/>
        </authorList>
    </citation>
    <scope>NUCLEOTIDE SEQUENCE [LARGE SCALE GENOMIC DNA]</scope>
    <source>
        <strain evidence="11">WM001</strain>
    </source>
</reference>
<evidence type="ECO:0000256" key="1">
    <source>
        <dbReference type="ARBA" id="ARBA00004114"/>
    </source>
</evidence>
<evidence type="ECO:0000256" key="9">
    <source>
        <dbReference type="ARBA" id="ARBA00023212"/>
    </source>
</evidence>
<keyword evidence="7" id="KW-0970">Cilium biogenesis/degradation</keyword>
<dbReference type="PANTHER" id="PTHR31539:SF1">
    <property type="entry name" value="CENTROSOMAL PROTEIN OF 19 KDA"/>
    <property type="match status" value="1"/>
</dbReference>
<evidence type="ECO:0000256" key="4">
    <source>
        <dbReference type="ARBA" id="ARBA00009371"/>
    </source>
</evidence>
<dbReference type="AlphaFoldDB" id="A0A1R2BL02"/>
<dbReference type="EMBL" id="MPUH01000577">
    <property type="protein sequence ID" value="OMJ77410.1"/>
    <property type="molecule type" value="Genomic_DNA"/>
</dbReference>
<keyword evidence="8" id="KW-0969">Cilium</keyword>
<dbReference type="OrthoDB" id="300720at2759"/>
<evidence type="ECO:0000256" key="5">
    <source>
        <dbReference type="ARBA" id="ARBA00022015"/>
    </source>
</evidence>
<sequence>MSKDFIPRRFGLKFEPPTIILEYKIQSKNKLYLHIMPMPELEPSHDPYDWLDILRKEHKPFLDAKVIEEGQILSLIEKLQDNLIGESVEGSEEDEDWAF</sequence>
<name>A0A1R2BL02_9CILI</name>
<evidence type="ECO:0000256" key="3">
    <source>
        <dbReference type="ARBA" id="ARBA00004186"/>
    </source>
</evidence>
<dbReference type="InterPro" id="IPR029412">
    <property type="entry name" value="CEP19"/>
</dbReference>
<comment type="similarity">
    <text evidence="4">Belongs to the CEP19 family.</text>
</comment>
<evidence type="ECO:0000256" key="6">
    <source>
        <dbReference type="ARBA" id="ARBA00022490"/>
    </source>
</evidence>
<comment type="subcellular location">
    <subcellularLocation>
        <location evidence="2">Cytoplasm</location>
        <location evidence="2">Cytoskeleton</location>
        <location evidence="2">Cilium basal body</location>
    </subcellularLocation>
    <subcellularLocation>
        <location evidence="1">Cytoplasm</location>
        <location evidence="1">Cytoskeleton</location>
        <location evidence="1">Microtubule organizing center</location>
        <location evidence="1">Centrosome</location>
        <location evidence="1">Centriole</location>
    </subcellularLocation>
    <subcellularLocation>
        <location evidence="3">Cytoplasm</location>
        <location evidence="3">Cytoskeleton</location>
        <location evidence="3">Spindle</location>
    </subcellularLocation>
</comment>
<keyword evidence="12" id="KW-1185">Reference proteome</keyword>
<proteinExistence type="inferred from homology"/>
<dbReference type="PANTHER" id="PTHR31539">
    <property type="entry name" value="CENTROSOMAL PROTEIN OF 19K CEP19"/>
    <property type="match status" value="1"/>
</dbReference>
<protein>
    <recommendedName>
        <fullName evidence="5">Centrosomal protein of 19 kDa</fullName>
    </recommendedName>
</protein>
<accession>A0A1R2BL02</accession>
<evidence type="ECO:0000256" key="8">
    <source>
        <dbReference type="ARBA" id="ARBA00023069"/>
    </source>
</evidence>
<evidence type="ECO:0000256" key="10">
    <source>
        <dbReference type="ARBA" id="ARBA00023273"/>
    </source>
</evidence>